<dbReference type="EC" id="2.6.1.85" evidence="1"/>
<dbReference type="InterPro" id="IPR005802">
    <property type="entry name" value="ADC_synth_comp_1"/>
</dbReference>
<proteinExistence type="predicted"/>
<accession>A0AAE3HN54</accession>
<dbReference type="Pfam" id="PF04715">
    <property type="entry name" value="Anth_synt_I_N"/>
    <property type="match status" value="1"/>
</dbReference>
<comment type="caution">
    <text evidence="5">The sequence shown here is derived from an EMBL/GenBank/DDBJ whole genome shotgun (WGS) entry which is preliminary data.</text>
</comment>
<dbReference type="InterPro" id="IPR015890">
    <property type="entry name" value="Chorismate_C"/>
</dbReference>
<dbReference type="PRINTS" id="PR00095">
    <property type="entry name" value="ANTSNTHASEI"/>
</dbReference>
<evidence type="ECO:0000256" key="1">
    <source>
        <dbReference type="ARBA" id="ARBA00013139"/>
    </source>
</evidence>
<dbReference type="NCBIfam" id="TIGR00553">
    <property type="entry name" value="pabB"/>
    <property type="match status" value="1"/>
</dbReference>
<gene>
    <name evidence="5" type="ORF">J2T55_002509</name>
</gene>
<feature type="domain" description="Chorismate-utilising enzyme C-terminal" evidence="3">
    <location>
        <begin position="190"/>
        <end position="443"/>
    </location>
</feature>
<dbReference type="GO" id="GO:0009396">
    <property type="term" value="P:folic acid-containing compound biosynthetic process"/>
    <property type="evidence" value="ECO:0007669"/>
    <property type="project" value="InterPro"/>
</dbReference>
<keyword evidence="2 5" id="KW-0808">Transferase</keyword>
<evidence type="ECO:0000256" key="2">
    <source>
        <dbReference type="ARBA" id="ARBA00022679"/>
    </source>
</evidence>
<dbReference type="GO" id="GO:0000162">
    <property type="term" value="P:L-tryptophan biosynthetic process"/>
    <property type="evidence" value="ECO:0007669"/>
    <property type="project" value="TreeGrafter"/>
</dbReference>
<dbReference type="Gene3D" id="3.60.120.10">
    <property type="entry name" value="Anthranilate synthase"/>
    <property type="match status" value="1"/>
</dbReference>
<evidence type="ECO:0000313" key="6">
    <source>
        <dbReference type="Proteomes" id="UP001204445"/>
    </source>
</evidence>
<name>A0AAE3HN54_9GAMM</name>
<dbReference type="GO" id="GO:0046820">
    <property type="term" value="F:4-amino-4-deoxychorismate synthase activity"/>
    <property type="evidence" value="ECO:0007669"/>
    <property type="project" value="UniProtKB-EC"/>
</dbReference>
<organism evidence="5 6">
    <name type="scientific">Methylohalomonas lacus</name>
    <dbReference type="NCBI Taxonomy" id="398773"/>
    <lineage>
        <taxon>Bacteria</taxon>
        <taxon>Pseudomonadati</taxon>
        <taxon>Pseudomonadota</taxon>
        <taxon>Gammaproteobacteria</taxon>
        <taxon>Methylohalomonadales</taxon>
        <taxon>Methylohalomonadaceae</taxon>
        <taxon>Methylohalomonas</taxon>
    </lineage>
</organism>
<dbReference type="RefSeq" id="WP_259057497.1">
    <property type="nucleotide sequence ID" value="NZ_JANUCT010000023.1"/>
</dbReference>
<keyword evidence="5" id="KW-0032">Aminotransferase</keyword>
<keyword evidence="6" id="KW-1185">Reference proteome</keyword>
<dbReference type="EMBL" id="JANUCT010000023">
    <property type="protein sequence ID" value="MCS3904473.1"/>
    <property type="molecule type" value="Genomic_DNA"/>
</dbReference>
<evidence type="ECO:0000313" key="5">
    <source>
        <dbReference type="EMBL" id="MCS3904473.1"/>
    </source>
</evidence>
<evidence type="ECO:0000259" key="3">
    <source>
        <dbReference type="Pfam" id="PF00425"/>
    </source>
</evidence>
<dbReference type="Pfam" id="PF00425">
    <property type="entry name" value="Chorismate_bind"/>
    <property type="match status" value="1"/>
</dbReference>
<dbReference type="PANTHER" id="PTHR11236">
    <property type="entry name" value="AMINOBENZOATE/ANTHRANILATE SYNTHASE"/>
    <property type="match status" value="1"/>
</dbReference>
<dbReference type="PANTHER" id="PTHR11236:SF50">
    <property type="entry name" value="AMINODEOXYCHORISMATE SYNTHASE COMPONENT 1"/>
    <property type="match status" value="1"/>
</dbReference>
<dbReference type="InterPro" id="IPR006805">
    <property type="entry name" value="Anth_synth_I_N"/>
</dbReference>
<dbReference type="SUPFAM" id="SSF56322">
    <property type="entry name" value="ADC synthase"/>
    <property type="match status" value="1"/>
</dbReference>
<feature type="domain" description="Anthranilate synthase component I N-terminal" evidence="4">
    <location>
        <begin position="15"/>
        <end position="145"/>
    </location>
</feature>
<dbReference type="InterPro" id="IPR019999">
    <property type="entry name" value="Anth_synth_I-like"/>
</dbReference>
<sequence>MKHIEIAYQSDPTIQFSHLAHEPWAVLLDSGYPHISRGRYDIFAARPTRTLTTRGGITRIETSDGAISDSEADPFALLRDALGERSPNHTGLPFCGGALGYFGYDLGRRIETLPQIAEHDIDLPDMAIGIYDWTVVIDHHQRRSWLVTECRDPRTAGQADALRSLFNGPGATSELAPFAVTSDIRANMDEQQYADAFERIKHYIREGDCYQVNLAQRFSVDVSGDPWLAYLNLRSINPAPYAGFMRLPEGAVLSSSPERFLKLEDDRVETKPIKGTRARGTKGYEDLAVADQLIHSEKDRAENVMIVDLLRNDIGKNCRMGSVSVPKLFALESFATVHHLVSTVTGTLADGRHALDLLRGCFPGGSITGAPKVRAMEIIEELEPHRRSIYCGSLGYIGFDGDMDTNIAIRTLVQYNDRMHCWAGGGIVNDSTRESEYQESFDKAAAMLKVLGTDHYPQAAGE</sequence>
<dbReference type="InterPro" id="IPR005801">
    <property type="entry name" value="ADC_synthase"/>
</dbReference>
<evidence type="ECO:0000259" key="4">
    <source>
        <dbReference type="Pfam" id="PF04715"/>
    </source>
</evidence>
<protein>
    <recommendedName>
        <fullName evidence="1">aminodeoxychorismate synthase</fullName>
        <ecNumber evidence="1">2.6.1.85</ecNumber>
    </recommendedName>
</protein>
<dbReference type="Proteomes" id="UP001204445">
    <property type="component" value="Unassembled WGS sequence"/>
</dbReference>
<dbReference type="AlphaFoldDB" id="A0AAE3HN54"/>
<reference evidence="5" key="1">
    <citation type="submission" date="2022-08" db="EMBL/GenBank/DDBJ databases">
        <title>Genomic Encyclopedia of Type Strains, Phase III (KMG-III): the genomes of soil and plant-associated and newly described type strains.</title>
        <authorList>
            <person name="Whitman W."/>
        </authorList>
    </citation>
    <scope>NUCLEOTIDE SEQUENCE</scope>
    <source>
        <strain evidence="5">HMT 1</strain>
    </source>
</reference>